<reference evidence="1" key="1">
    <citation type="journal article" date="2014" name="Front. Microbiol.">
        <title>High frequency of phylogenetically diverse reductive dehalogenase-homologous genes in deep subseafloor sedimentary metagenomes.</title>
        <authorList>
            <person name="Kawai M."/>
            <person name="Futagami T."/>
            <person name="Toyoda A."/>
            <person name="Takaki Y."/>
            <person name="Nishi S."/>
            <person name="Hori S."/>
            <person name="Arai W."/>
            <person name="Tsubouchi T."/>
            <person name="Morono Y."/>
            <person name="Uchiyama I."/>
            <person name="Ito T."/>
            <person name="Fujiyama A."/>
            <person name="Inagaki F."/>
            <person name="Takami H."/>
        </authorList>
    </citation>
    <scope>NUCLEOTIDE SEQUENCE</scope>
    <source>
        <strain evidence="1">Expedition CK06-06</strain>
    </source>
</reference>
<gene>
    <name evidence="1" type="ORF">S01H4_45626</name>
</gene>
<accession>X1CX43</accession>
<organism evidence="1">
    <name type="scientific">marine sediment metagenome</name>
    <dbReference type="NCBI Taxonomy" id="412755"/>
    <lineage>
        <taxon>unclassified sequences</taxon>
        <taxon>metagenomes</taxon>
        <taxon>ecological metagenomes</taxon>
    </lineage>
</organism>
<name>X1CX43_9ZZZZ</name>
<dbReference type="EMBL" id="BART01025416">
    <property type="protein sequence ID" value="GAH00640.1"/>
    <property type="molecule type" value="Genomic_DNA"/>
</dbReference>
<evidence type="ECO:0000313" key="1">
    <source>
        <dbReference type="EMBL" id="GAH00640.1"/>
    </source>
</evidence>
<sequence>MYKLKISLAVLLLLLLFYTMSTTFINPYSLKVSVNSPKIQEFEITSSFDWDLTGTPIYIDDTILGSNWSYIAATYAWCSGAGTMNDPYVIEIPP</sequence>
<proteinExistence type="predicted"/>
<dbReference type="AlphaFoldDB" id="X1CX43"/>
<protein>
    <submittedName>
        <fullName evidence="1">Uncharacterized protein</fullName>
    </submittedName>
</protein>
<comment type="caution">
    <text evidence="1">The sequence shown here is derived from an EMBL/GenBank/DDBJ whole genome shotgun (WGS) entry which is preliminary data.</text>
</comment>